<feature type="compositionally biased region" description="Low complexity" evidence="1">
    <location>
        <begin position="1"/>
        <end position="20"/>
    </location>
</feature>
<dbReference type="AlphaFoldDB" id="A0A4S4LEP5"/>
<evidence type="ECO:0000313" key="3">
    <source>
        <dbReference type="Proteomes" id="UP000308199"/>
    </source>
</evidence>
<feature type="region of interest" description="Disordered" evidence="1">
    <location>
        <begin position="1"/>
        <end position="47"/>
    </location>
</feature>
<dbReference type="OrthoDB" id="3362817at2759"/>
<keyword evidence="3" id="KW-1185">Reference proteome</keyword>
<organism evidence="2 3">
    <name type="scientific">Phellinidium pouzarii</name>
    <dbReference type="NCBI Taxonomy" id="167371"/>
    <lineage>
        <taxon>Eukaryota</taxon>
        <taxon>Fungi</taxon>
        <taxon>Dikarya</taxon>
        <taxon>Basidiomycota</taxon>
        <taxon>Agaricomycotina</taxon>
        <taxon>Agaricomycetes</taxon>
        <taxon>Hymenochaetales</taxon>
        <taxon>Hymenochaetaceae</taxon>
        <taxon>Phellinidium</taxon>
    </lineage>
</organism>
<name>A0A4S4LEP5_9AGAM</name>
<evidence type="ECO:0000313" key="2">
    <source>
        <dbReference type="EMBL" id="THH10145.1"/>
    </source>
</evidence>
<reference evidence="2 3" key="1">
    <citation type="submission" date="2019-02" db="EMBL/GenBank/DDBJ databases">
        <title>Genome sequencing of the rare red list fungi Phellinidium pouzarii.</title>
        <authorList>
            <person name="Buettner E."/>
            <person name="Kellner H."/>
        </authorList>
    </citation>
    <scope>NUCLEOTIDE SEQUENCE [LARGE SCALE GENOMIC DNA]</scope>
    <source>
        <strain evidence="2 3">DSM 108285</strain>
    </source>
</reference>
<gene>
    <name evidence="2" type="ORF">EW145_g1532</name>
</gene>
<proteinExistence type="predicted"/>
<evidence type="ECO:0000256" key="1">
    <source>
        <dbReference type="SAM" id="MobiDB-lite"/>
    </source>
</evidence>
<protein>
    <submittedName>
        <fullName evidence="2">Uncharacterized protein</fullName>
    </submittedName>
</protein>
<dbReference type="EMBL" id="SGPK01000043">
    <property type="protein sequence ID" value="THH10145.1"/>
    <property type="molecule type" value="Genomic_DNA"/>
</dbReference>
<dbReference type="Proteomes" id="UP000308199">
    <property type="component" value="Unassembled WGS sequence"/>
</dbReference>
<sequence>MIYSEPVASSSSGSHAAVPPEDASKVAQVASPKKNNLSTQKQRHITPDKVEIKPRQSNRVDTYLASLRSEGIEPGLEDLQRLRPKVPMSPRSPKYASAYLTLVDRICRAFSKNQLQKFGEELGLEEVWTRPGRRKVEYAESIIEMDWGWDNLKELERYKRDISEVTLKNFPISSSELFLLLGKDGSQLLQISTDYNVHIAVNSRPLSIKIEGFRGSLKKLEALIVDRRKAIIEEIVELPTKSPLSPNLLQQVSRMSDAYIENVGLRGKVRICAIDPGRLEGAKRLILRAALNINHTSNTPLCAYLPPEEAFLSHEIFPITYALFPFLPERALPWTNTPGRTFRSRKVGEWIGSNSRDQDLSPSDILSDEGQLLDETGASFNLKDMISNIFPVPSRSRIITATTGQVLVTAKDGQELQSLLPPFPGHWQYVEFMKWMQKDGAHRMFVPSLPAPLHNSPPSREQIIHRLSYRQVSSKQSHESGGKLSSEKVIIFEVVITEQISPSRFPGTEQETRSTYTGIQDLTESFMENSDTLITEKRSTIVHPDVMNIGFDAPMTDTTTGEVGNDSSRETAVDEVSLNVGKSVADAADAFLAGESPSDDAVSEEMVTDIPIETVEESAEESLETGTSFDDMSNHAADSSTDDRHRMARWEESPEDINDEDLIVRVPTKHVEVHGEPTCYKGDELEMLVALPNRPMDVKMTVLDSVTYPRVDEIPELQNYFAALRQYLNNPAAKNPTPPLFIENCGDKFILESNASIRRSIESLDVTPRIAKDFDPLLKQESAKQTISTVTESIFDLETGHKQVNCEISCNPTSADAWTTFLQDLDGLTLLNYNAALKKYTRFSVDNQSSTNDVI</sequence>
<feature type="region of interest" description="Disordered" evidence="1">
    <location>
        <begin position="617"/>
        <end position="645"/>
    </location>
</feature>
<comment type="caution">
    <text evidence="2">The sequence shown here is derived from an EMBL/GenBank/DDBJ whole genome shotgun (WGS) entry which is preliminary data.</text>
</comment>
<accession>A0A4S4LEP5</accession>